<dbReference type="STRING" id="329726.AM1_4883"/>
<proteinExistence type="predicted"/>
<accession>B0C3M0</accession>
<dbReference type="KEGG" id="amr:AM1_4883"/>
<name>B0C3M0_ACAM1</name>
<reference evidence="1 2" key="1">
    <citation type="journal article" date="2008" name="Proc. Natl. Acad. Sci. U.S.A.">
        <title>Niche adaptation and genome expansion in the chlorophyll d-producing cyanobacterium Acaryochloris marina.</title>
        <authorList>
            <person name="Swingley W.D."/>
            <person name="Chen M."/>
            <person name="Cheung P.C."/>
            <person name="Conrad A.L."/>
            <person name="Dejesa L.C."/>
            <person name="Hao J."/>
            <person name="Honchak B.M."/>
            <person name="Karbach L.E."/>
            <person name="Kurdoglu A."/>
            <person name="Lahiri S."/>
            <person name="Mastrian S.D."/>
            <person name="Miyashita H."/>
            <person name="Page L."/>
            <person name="Ramakrishna P."/>
            <person name="Satoh S."/>
            <person name="Sattley W.M."/>
            <person name="Shimada Y."/>
            <person name="Taylor H.L."/>
            <person name="Tomo T."/>
            <person name="Tsuchiya T."/>
            <person name="Wang Z.T."/>
            <person name="Raymond J."/>
            <person name="Mimuro M."/>
            <person name="Blankenship R.E."/>
            <person name="Touchman J.W."/>
        </authorList>
    </citation>
    <scope>NUCLEOTIDE SEQUENCE [LARGE SCALE GENOMIC DNA]</scope>
    <source>
        <strain evidence="2">MBIC 11017</strain>
    </source>
</reference>
<organism evidence="1 2">
    <name type="scientific">Acaryochloris marina (strain MBIC 11017)</name>
    <dbReference type="NCBI Taxonomy" id="329726"/>
    <lineage>
        <taxon>Bacteria</taxon>
        <taxon>Bacillati</taxon>
        <taxon>Cyanobacteriota</taxon>
        <taxon>Cyanophyceae</taxon>
        <taxon>Acaryochloridales</taxon>
        <taxon>Acaryochloridaceae</taxon>
        <taxon>Acaryochloris</taxon>
    </lineage>
</organism>
<dbReference type="AlphaFoldDB" id="B0C3M0"/>
<dbReference type="EMBL" id="CP000828">
    <property type="protein sequence ID" value="ABW29854.1"/>
    <property type="molecule type" value="Genomic_DNA"/>
</dbReference>
<gene>
    <name evidence="1" type="ordered locus">AM1_4883</name>
</gene>
<dbReference type="Proteomes" id="UP000000268">
    <property type="component" value="Chromosome"/>
</dbReference>
<evidence type="ECO:0000313" key="1">
    <source>
        <dbReference type="EMBL" id="ABW29854.1"/>
    </source>
</evidence>
<keyword evidence="2" id="KW-1185">Reference proteome</keyword>
<sequence length="46" mass="5517">MIDIKLENNCFLDEQIKLPFQKYESLSTEVEESPSVPKPIFSRYFY</sequence>
<dbReference type="HOGENOM" id="CLU_3178824_0_0_3"/>
<evidence type="ECO:0000313" key="2">
    <source>
        <dbReference type="Proteomes" id="UP000000268"/>
    </source>
</evidence>
<protein>
    <submittedName>
        <fullName evidence="1">Uncharacterized protein</fullName>
    </submittedName>
</protein>